<sequence>MLLFKTENGVRRDLARRQEHNLRMAENEKERNLLKYESDVSTESAAAIRAIADQRNVELKNIRESARQEINGQFSSKLQLLSLQYVRYVDQYISQVLTSHVQNQQILKELCRNVDETEISECQKTKELQIKLVQEEAAKDEEYTVEFQNVEKQNMDKKKEAMEEKHQLAIRHNEEDLKQQRAIHLMEINNEKCRMSAAILNMRNGEIIQINSKISEMQNLSTDISSFFNELIVSVLPIDESSTLENIQRTHLISNLNGLHLRFRDMSTDIQEIEQILPKIGQNSEEVNQLKNTLRQLKKSIRSITFCTAEIQGFLNANQMNFISKATNLKKLITGFADTIDDINSLERHDQQILRIFETSSSQAIETIRIEAIE</sequence>
<dbReference type="Proteomes" id="UP000008281">
    <property type="component" value="Unassembled WGS sequence"/>
</dbReference>
<gene>
    <name evidence="1" type="ORF">CRE_17833</name>
</gene>
<dbReference type="HOGENOM" id="CLU_740190_0_0_1"/>
<protein>
    <submittedName>
        <fullName evidence="1">Uncharacterized protein</fullName>
    </submittedName>
</protein>
<evidence type="ECO:0000313" key="2">
    <source>
        <dbReference type="Proteomes" id="UP000008281"/>
    </source>
</evidence>
<dbReference type="InParanoid" id="E3MDK8"/>
<organism evidence="2">
    <name type="scientific">Caenorhabditis remanei</name>
    <name type="common">Caenorhabditis vulgaris</name>
    <dbReference type="NCBI Taxonomy" id="31234"/>
    <lineage>
        <taxon>Eukaryota</taxon>
        <taxon>Metazoa</taxon>
        <taxon>Ecdysozoa</taxon>
        <taxon>Nematoda</taxon>
        <taxon>Chromadorea</taxon>
        <taxon>Rhabditida</taxon>
        <taxon>Rhabditina</taxon>
        <taxon>Rhabditomorpha</taxon>
        <taxon>Rhabditoidea</taxon>
        <taxon>Rhabditidae</taxon>
        <taxon>Peloderinae</taxon>
        <taxon>Caenorhabditis</taxon>
    </lineage>
</organism>
<keyword evidence="2" id="KW-1185">Reference proteome</keyword>
<evidence type="ECO:0000313" key="1">
    <source>
        <dbReference type="EMBL" id="EFO99093.1"/>
    </source>
</evidence>
<name>E3MDK8_CAERE</name>
<dbReference type="EMBL" id="DS268437">
    <property type="protein sequence ID" value="EFO99093.1"/>
    <property type="molecule type" value="Genomic_DNA"/>
</dbReference>
<accession>E3MDK8</accession>
<dbReference type="AlphaFoldDB" id="E3MDK8"/>
<reference evidence="1" key="1">
    <citation type="submission" date="2007-07" db="EMBL/GenBank/DDBJ databases">
        <title>PCAP assembly of the Caenorhabditis remanei genome.</title>
        <authorList>
            <consortium name="The Caenorhabditis remanei Sequencing Consortium"/>
            <person name="Wilson R.K."/>
        </authorList>
    </citation>
    <scope>NUCLEOTIDE SEQUENCE [LARGE SCALE GENOMIC DNA]</scope>
    <source>
        <strain evidence="1">PB4641</strain>
    </source>
</reference>
<proteinExistence type="predicted"/>